<evidence type="ECO:0000256" key="3">
    <source>
        <dbReference type="ARBA" id="ARBA00022475"/>
    </source>
</evidence>
<keyword evidence="3" id="KW-1003">Cell membrane</keyword>
<proteinExistence type="inferred from homology"/>
<evidence type="ECO:0000256" key="2">
    <source>
        <dbReference type="ARBA" id="ARBA00005381"/>
    </source>
</evidence>
<dbReference type="PANTHER" id="PTHR43081:SF17">
    <property type="entry name" value="BLL5647 PROTEIN"/>
    <property type="match status" value="1"/>
</dbReference>
<evidence type="ECO:0000313" key="6">
    <source>
        <dbReference type="EMBL" id="UTI63796.1"/>
    </source>
</evidence>
<dbReference type="Gene3D" id="3.30.70.1230">
    <property type="entry name" value="Nucleotide cyclase"/>
    <property type="match status" value="1"/>
</dbReference>
<dbReference type="EMBL" id="CP098502">
    <property type="protein sequence ID" value="UTI63796.1"/>
    <property type="molecule type" value="Genomic_DNA"/>
</dbReference>
<evidence type="ECO:0000259" key="5">
    <source>
        <dbReference type="PROSITE" id="PS50125"/>
    </source>
</evidence>
<sequence length="282" mass="30038">MADPRERLTAHLLDLGIIEAGDVSSIDTLVALARDSSGVHLEEHDMLGMAQALGRAADRVGAAGADIAVRRLDHLPTDERPAAAEAWITAVMPVVVATFTLLCERRARQISRRRLGAAAEGRHAEPPVAVAFVDLRGSTAFMLDRSPQEIAELTDVLYAVGQEAATHHDVAAGKFLGDGVLLVSADTARLLAAAREAVASLAQRTELRAGAGVAWGQVIRRAGDWHGPPVNLAARLAEVAAADEILVDFTAMDRHDDASATWRDIVPRGVPEPRRVAVFTSR</sequence>
<dbReference type="SMART" id="SM00044">
    <property type="entry name" value="CYCc"/>
    <property type="match status" value="1"/>
</dbReference>
<comment type="similarity">
    <text evidence="2">Belongs to the adenylyl cyclase class-3 family.</text>
</comment>
<keyword evidence="4" id="KW-0472">Membrane</keyword>
<dbReference type="RefSeq" id="WP_254570517.1">
    <property type="nucleotide sequence ID" value="NZ_CP098502.1"/>
</dbReference>
<dbReference type="InterPro" id="IPR050697">
    <property type="entry name" value="Adenylyl/Guanylyl_Cyclase_3/4"/>
</dbReference>
<protein>
    <recommendedName>
        <fullName evidence="5">Guanylate cyclase domain-containing protein</fullName>
    </recommendedName>
</protein>
<evidence type="ECO:0000256" key="4">
    <source>
        <dbReference type="ARBA" id="ARBA00023136"/>
    </source>
</evidence>
<dbReference type="InterPro" id="IPR001054">
    <property type="entry name" value="A/G_cyclase"/>
</dbReference>
<name>A0ABY5DS82_9ACTN</name>
<gene>
    <name evidence="6" type="ORF">NBH00_20935</name>
</gene>
<dbReference type="PROSITE" id="PS50125">
    <property type="entry name" value="GUANYLATE_CYCLASE_2"/>
    <property type="match status" value="1"/>
</dbReference>
<reference evidence="6 7" key="1">
    <citation type="submission" date="2022-06" db="EMBL/GenBank/DDBJ databases">
        <title>Paraconexibacter antarcticus.</title>
        <authorList>
            <person name="Kim C.S."/>
        </authorList>
    </citation>
    <scope>NUCLEOTIDE SEQUENCE [LARGE SCALE GENOMIC DNA]</scope>
    <source>
        <strain evidence="6 7">02-257</strain>
    </source>
</reference>
<accession>A0ABY5DS82</accession>
<dbReference type="Proteomes" id="UP001056035">
    <property type="component" value="Chromosome"/>
</dbReference>
<comment type="subcellular location">
    <subcellularLocation>
        <location evidence="1">Cell membrane</location>
        <topology evidence="1">Multi-pass membrane protein</topology>
    </subcellularLocation>
</comment>
<dbReference type="InterPro" id="IPR029787">
    <property type="entry name" value="Nucleotide_cyclase"/>
</dbReference>
<evidence type="ECO:0000256" key="1">
    <source>
        <dbReference type="ARBA" id="ARBA00004651"/>
    </source>
</evidence>
<dbReference type="PANTHER" id="PTHR43081">
    <property type="entry name" value="ADENYLATE CYCLASE, TERMINAL-DIFFERENTIATION SPECIFIC-RELATED"/>
    <property type="match status" value="1"/>
</dbReference>
<organism evidence="6 7">
    <name type="scientific">Paraconexibacter antarcticus</name>
    <dbReference type="NCBI Taxonomy" id="2949664"/>
    <lineage>
        <taxon>Bacteria</taxon>
        <taxon>Bacillati</taxon>
        <taxon>Actinomycetota</taxon>
        <taxon>Thermoleophilia</taxon>
        <taxon>Solirubrobacterales</taxon>
        <taxon>Paraconexibacteraceae</taxon>
        <taxon>Paraconexibacter</taxon>
    </lineage>
</organism>
<feature type="domain" description="Guanylate cyclase" evidence="5">
    <location>
        <begin position="129"/>
        <end position="237"/>
    </location>
</feature>
<keyword evidence="7" id="KW-1185">Reference proteome</keyword>
<dbReference type="SUPFAM" id="SSF55073">
    <property type="entry name" value="Nucleotide cyclase"/>
    <property type="match status" value="1"/>
</dbReference>
<evidence type="ECO:0000313" key="7">
    <source>
        <dbReference type="Proteomes" id="UP001056035"/>
    </source>
</evidence>